<evidence type="ECO:0000313" key="2">
    <source>
        <dbReference type="Proteomes" id="UP000218965"/>
    </source>
</evidence>
<dbReference type="EMBL" id="AP017315">
    <property type="protein sequence ID" value="BAU33460.1"/>
    <property type="molecule type" value="Genomic_DNA"/>
</dbReference>
<gene>
    <name evidence="1" type="ORF">MalAC0309_2625</name>
</gene>
<protein>
    <submittedName>
        <fullName evidence="1">Putative methyltransferase</fullName>
    </submittedName>
</protein>
<dbReference type="Proteomes" id="UP000218965">
    <property type="component" value="Chromosome"/>
</dbReference>
<sequence length="120" mass="13664">MADINWVPFVERSFDVGLLSEFEPRRVWQDNGTLSAEFRGDVSRSPRGLFRVTLSVPRRIGDEVWDRFATPDDLVPEGSYANSEERLAEWSRMGIETQIALKYWTVGAIRLGDEATAEQA</sequence>
<dbReference type="GO" id="GO:0032259">
    <property type="term" value="P:methylation"/>
    <property type="evidence" value="ECO:0007669"/>
    <property type="project" value="UniProtKB-KW"/>
</dbReference>
<dbReference type="OrthoDB" id="3078554at2"/>
<evidence type="ECO:0000313" key="1">
    <source>
        <dbReference type="EMBL" id="BAU33460.1"/>
    </source>
</evidence>
<dbReference type="AlphaFoldDB" id="A0A0U5BCJ9"/>
<keyword evidence="1" id="KW-0808">Transferase</keyword>
<dbReference type="RefSeq" id="WP_096423167.1">
    <property type="nucleotide sequence ID" value="NZ_AP017315.1"/>
</dbReference>
<dbReference type="KEGG" id="malk:MalAC0309_2625"/>
<proteinExistence type="predicted"/>
<accession>A0A0U5BCJ9</accession>
<reference evidence="2" key="1">
    <citation type="submission" date="2015-12" db="EMBL/GenBank/DDBJ databases">
        <authorList>
            <person name="Shamseldin A."/>
            <person name="Moawad H."/>
            <person name="Abd El-Rahim W.M."/>
            <person name="Sadowsky M.J."/>
        </authorList>
    </citation>
    <scope>NUCLEOTIDE SEQUENCE [LARGE SCALE GENOMIC DNA]</scope>
    <source>
        <strain evidence="2">JAM AC0309</strain>
    </source>
</reference>
<dbReference type="GO" id="GO:0008168">
    <property type="term" value="F:methyltransferase activity"/>
    <property type="evidence" value="ECO:0007669"/>
    <property type="project" value="UniProtKB-KW"/>
</dbReference>
<reference evidence="1 2" key="2">
    <citation type="submission" date="2016-01" db="EMBL/GenBank/DDBJ databases">
        <title>Microcella alkaliphila JAM AC0309 whole genome shotgun sequence.</title>
        <authorList>
            <person name="Kurata A."/>
            <person name="Hirose Y."/>
            <person name="Kishimoto N."/>
            <person name="Kobayashi T."/>
        </authorList>
    </citation>
    <scope>NUCLEOTIDE SEQUENCE [LARGE SCALE GENOMIC DNA]</scope>
    <source>
        <strain evidence="1 2">JAM AC0309</strain>
    </source>
</reference>
<name>A0A0U5BCJ9_9MICO</name>
<organism evidence="1 2">
    <name type="scientific">Microcella alkaliphila</name>
    <dbReference type="NCBI Taxonomy" id="279828"/>
    <lineage>
        <taxon>Bacteria</taxon>
        <taxon>Bacillati</taxon>
        <taxon>Actinomycetota</taxon>
        <taxon>Actinomycetes</taxon>
        <taxon>Micrococcales</taxon>
        <taxon>Microbacteriaceae</taxon>
        <taxon>Microcella</taxon>
    </lineage>
</organism>
<keyword evidence="1" id="KW-0489">Methyltransferase</keyword>